<dbReference type="RefSeq" id="WP_311760093.1">
    <property type="nucleotide sequence ID" value="NZ_JAVRQI010000010.1"/>
</dbReference>
<feature type="compositionally biased region" description="Pro residues" evidence="1">
    <location>
        <begin position="131"/>
        <end position="143"/>
    </location>
</feature>
<evidence type="ECO:0000313" key="3">
    <source>
        <dbReference type="Proteomes" id="UP001251085"/>
    </source>
</evidence>
<evidence type="ECO:0000256" key="1">
    <source>
        <dbReference type="SAM" id="MobiDB-lite"/>
    </source>
</evidence>
<comment type="caution">
    <text evidence="2">The sequence shown here is derived from an EMBL/GenBank/DDBJ whole genome shotgun (WGS) entry which is preliminary data.</text>
</comment>
<evidence type="ECO:0008006" key="4">
    <source>
        <dbReference type="Google" id="ProtNLM"/>
    </source>
</evidence>
<dbReference type="Proteomes" id="UP001251085">
    <property type="component" value="Unassembled WGS sequence"/>
</dbReference>
<organism evidence="2 3">
    <name type="scientific">Paracoccus broussonetiae</name>
    <dbReference type="NCBI Taxonomy" id="3075834"/>
    <lineage>
        <taxon>Bacteria</taxon>
        <taxon>Pseudomonadati</taxon>
        <taxon>Pseudomonadota</taxon>
        <taxon>Alphaproteobacteria</taxon>
        <taxon>Rhodobacterales</taxon>
        <taxon>Paracoccaceae</taxon>
        <taxon>Paracoccus</taxon>
    </lineage>
</organism>
<proteinExistence type="predicted"/>
<feature type="region of interest" description="Disordered" evidence="1">
    <location>
        <begin position="124"/>
        <end position="143"/>
    </location>
</feature>
<keyword evidence="3" id="KW-1185">Reference proteome</keyword>
<gene>
    <name evidence="2" type="ORF">RM190_14085</name>
</gene>
<accession>A0ABU3EHU3</accession>
<protein>
    <recommendedName>
        <fullName evidence="4">DUF2946 domain-containing protein</fullName>
    </recommendedName>
</protein>
<name>A0ABU3EHU3_9RHOB</name>
<evidence type="ECO:0000313" key="2">
    <source>
        <dbReference type="EMBL" id="MDT1063005.1"/>
    </source>
</evidence>
<dbReference type="EMBL" id="JAVRQI010000010">
    <property type="protein sequence ID" value="MDT1063005.1"/>
    <property type="molecule type" value="Genomic_DNA"/>
</dbReference>
<sequence length="143" mass="15161">MRNGRTRIARTNAWRLPVLRAVALALLWPFACFSLVQADTMLASDANGRITMILCDSDLPVDMAVAPDGTVFPVSELDRHRELALHGACDWAPHAQALHDSAPAALPAPVALVHPFDPGRTPRGPAVSLAPLPPVARGPPASV</sequence>
<reference evidence="3" key="1">
    <citation type="submission" date="2023-07" db="EMBL/GenBank/DDBJ databases">
        <title>Characterization of two Paracoccaceae strains isolated from Phycosphere and proposal of Xinfangfangia lacusdiani sp. nov.</title>
        <authorList>
            <person name="Deng Y."/>
            <person name="Zhang Y.Q."/>
        </authorList>
    </citation>
    <scope>NUCLEOTIDE SEQUENCE [LARGE SCALE GENOMIC DNA]</scope>
    <source>
        <strain evidence="3">CPCC 101403</strain>
    </source>
</reference>